<sequence length="170" mass="18676">MADFTWCMIYLGIYLGIIDTIEQGYSFVDFLLTGLYTLYCSSFCTTRGISGAIRAASSVTQQVHFVGSQEQVLDRLMQGRPHQQAPPTSPSLQASNRLPSLGRCVLEPYRGCTCTFCSIVSTGRRVKPQPQIRSPKPISKTCLTLSSLPATLAASPLRDGLSDTWACWDK</sequence>
<reference evidence="1 2" key="1">
    <citation type="journal article" date="2018" name="Mol. Ecol.">
        <title>The obligate alkalophilic soda-lake fungus Sodiomyces alkalinus has shifted to a protein diet.</title>
        <authorList>
            <person name="Grum-Grzhimaylo A.A."/>
            <person name="Falkoski D.L."/>
            <person name="van den Heuvel J."/>
            <person name="Valero-Jimenez C.A."/>
            <person name="Min B."/>
            <person name="Choi I.G."/>
            <person name="Lipzen A."/>
            <person name="Daum C.G."/>
            <person name="Aanen D.K."/>
            <person name="Tsang A."/>
            <person name="Henrissat B."/>
            <person name="Bilanenko E.N."/>
            <person name="de Vries R.P."/>
            <person name="van Kan J.A.L."/>
            <person name="Grigoriev I.V."/>
            <person name="Debets A.J.M."/>
        </authorList>
    </citation>
    <scope>NUCLEOTIDE SEQUENCE [LARGE SCALE GENOMIC DNA]</scope>
    <source>
        <strain evidence="1 2">F11</strain>
    </source>
</reference>
<accession>A0A3N2PXH6</accession>
<dbReference type="GeneID" id="39575361"/>
<dbReference type="Proteomes" id="UP000272025">
    <property type="component" value="Unassembled WGS sequence"/>
</dbReference>
<keyword evidence="2" id="KW-1185">Reference proteome</keyword>
<dbReference type="EMBL" id="ML119054">
    <property type="protein sequence ID" value="ROT39174.1"/>
    <property type="molecule type" value="Genomic_DNA"/>
</dbReference>
<evidence type="ECO:0000313" key="2">
    <source>
        <dbReference type="Proteomes" id="UP000272025"/>
    </source>
</evidence>
<dbReference type="AlphaFoldDB" id="A0A3N2PXH6"/>
<evidence type="ECO:0000313" key="1">
    <source>
        <dbReference type="EMBL" id="ROT39174.1"/>
    </source>
</evidence>
<dbReference type="RefSeq" id="XP_028466980.1">
    <property type="nucleotide sequence ID" value="XM_028606883.1"/>
</dbReference>
<proteinExistence type="predicted"/>
<organism evidence="1 2">
    <name type="scientific">Sodiomyces alkalinus (strain CBS 110278 / VKM F-3762 / F11)</name>
    <name type="common">Alkaliphilic filamentous fungus</name>
    <dbReference type="NCBI Taxonomy" id="1314773"/>
    <lineage>
        <taxon>Eukaryota</taxon>
        <taxon>Fungi</taxon>
        <taxon>Dikarya</taxon>
        <taxon>Ascomycota</taxon>
        <taxon>Pezizomycotina</taxon>
        <taxon>Sordariomycetes</taxon>
        <taxon>Hypocreomycetidae</taxon>
        <taxon>Glomerellales</taxon>
        <taxon>Plectosphaerellaceae</taxon>
        <taxon>Sodiomyces</taxon>
    </lineage>
</organism>
<protein>
    <submittedName>
        <fullName evidence="1">Uncharacterized protein</fullName>
    </submittedName>
</protein>
<gene>
    <name evidence="1" type="ORF">SODALDRAFT_153642</name>
</gene>
<name>A0A3N2PXH6_SODAK</name>